<protein>
    <submittedName>
        <fullName evidence="2">PEP-CTERM sorting domain-containing protein</fullName>
    </submittedName>
</protein>
<dbReference type="Pfam" id="PF07589">
    <property type="entry name" value="PEP-CTERM"/>
    <property type="match status" value="1"/>
</dbReference>
<accession>A0ABU9CCC4</accession>
<evidence type="ECO:0000259" key="1">
    <source>
        <dbReference type="Pfam" id="PF07589"/>
    </source>
</evidence>
<sequence length="233" mass="23769">MAVVTVFAAAPAPGHAALQARSLDGANATVEAYYDTLLDITWLADFRSQQALLSWSGAMSWAAQLQAGGVTGWRLPTVSPVSGGSFLLTGTNNGSTDAGTAAAGIGWGTRSELGHLYYVTFGLTGKCQPNNAAPSSCVTPAAYDSTPDLSPLKHVGLNMGYWTGTLVNNNNSALAFLFSEGRQGTGSLGIQAYAVAVHAGDVGVAPVPEPATAASLLGGLALLGAVMRRRRSA</sequence>
<dbReference type="NCBIfam" id="TIGR02595">
    <property type="entry name" value="PEP_CTERM"/>
    <property type="match status" value="1"/>
</dbReference>
<name>A0ABU9CCC4_9BURK</name>
<dbReference type="Proteomes" id="UP001365405">
    <property type="component" value="Unassembled WGS sequence"/>
</dbReference>
<proteinExistence type="predicted"/>
<dbReference type="InterPro" id="IPR013424">
    <property type="entry name" value="Ice-binding_C"/>
</dbReference>
<dbReference type="EMBL" id="JBBUTH010000001">
    <property type="protein sequence ID" value="MEK8049514.1"/>
    <property type="molecule type" value="Genomic_DNA"/>
</dbReference>
<organism evidence="2 3">
    <name type="scientific">Pseudaquabacterium inlustre</name>
    <dbReference type="NCBI Taxonomy" id="2984192"/>
    <lineage>
        <taxon>Bacteria</taxon>
        <taxon>Pseudomonadati</taxon>
        <taxon>Pseudomonadota</taxon>
        <taxon>Betaproteobacteria</taxon>
        <taxon>Burkholderiales</taxon>
        <taxon>Sphaerotilaceae</taxon>
        <taxon>Pseudaquabacterium</taxon>
    </lineage>
</organism>
<evidence type="ECO:0000313" key="2">
    <source>
        <dbReference type="EMBL" id="MEK8049514.1"/>
    </source>
</evidence>
<gene>
    <name evidence="2" type="ORF">AACH10_04615</name>
</gene>
<feature type="domain" description="Ice-binding protein C-terminal" evidence="1">
    <location>
        <begin position="206"/>
        <end position="231"/>
    </location>
</feature>
<dbReference type="RefSeq" id="WP_341409174.1">
    <property type="nucleotide sequence ID" value="NZ_JBBUTH010000001.1"/>
</dbReference>
<keyword evidence="3" id="KW-1185">Reference proteome</keyword>
<evidence type="ECO:0000313" key="3">
    <source>
        <dbReference type="Proteomes" id="UP001365405"/>
    </source>
</evidence>
<reference evidence="2 3" key="1">
    <citation type="submission" date="2024-04" db="EMBL/GenBank/DDBJ databases">
        <title>Novel species of the genus Ideonella isolated from streams.</title>
        <authorList>
            <person name="Lu H."/>
        </authorList>
    </citation>
    <scope>NUCLEOTIDE SEQUENCE [LARGE SCALE GENOMIC DNA]</scope>
    <source>
        <strain evidence="2 3">DXS22W</strain>
    </source>
</reference>
<comment type="caution">
    <text evidence="2">The sequence shown here is derived from an EMBL/GenBank/DDBJ whole genome shotgun (WGS) entry which is preliminary data.</text>
</comment>